<comment type="caution">
    <text evidence="2">The sequence shown here is derived from an EMBL/GenBank/DDBJ whole genome shotgun (WGS) entry which is preliminary data.</text>
</comment>
<keyword evidence="3" id="KW-1185">Reference proteome</keyword>
<dbReference type="Proteomes" id="UP000019678">
    <property type="component" value="Unassembled WGS sequence"/>
</dbReference>
<feature type="region of interest" description="Disordered" evidence="1">
    <location>
        <begin position="62"/>
        <end position="89"/>
    </location>
</feature>
<dbReference type="EMBL" id="ASRX01000068">
    <property type="protein sequence ID" value="EYF01955.1"/>
    <property type="molecule type" value="Genomic_DNA"/>
</dbReference>
<protein>
    <submittedName>
        <fullName evidence="2">Uncharacterized protein</fullName>
    </submittedName>
</protein>
<reference evidence="2 3" key="1">
    <citation type="submission" date="2013-05" db="EMBL/GenBank/DDBJ databases">
        <title>Genome assembly of Chondromyces apiculatus DSM 436.</title>
        <authorList>
            <person name="Sharma G."/>
            <person name="Khatri I."/>
            <person name="Kaur C."/>
            <person name="Mayilraj S."/>
            <person name="Subramanian S."/>
        </authorList>
    </citation>
    <scope>NUCLEOTIDE SEQUENCE [LARGE SCALE GENOMIC DNA]</scope>
    <source>
        <strain evidence="2 3">DSM 436</strain>
    </source>
</reference>
<proteinExistence type="predicted"/>
<dbReference type="STRING" id="1192034.CAP_7573"/>
<dbReference type="AlphaFoldDB" id="A0A017SZC7"/>
<organism evidence="2 3">
    <name type="scientific">Chondromyces apiculatus DSM 436</name>
    <dbReference type="NCBI Taxonomy" id="1192034"/>
    <lineage>
        <taxon>Bacteria</taxon>
        <taxon>Pseudomonadati</taxon>
        <taxon>Myxococcota</taxon>
        <taxon>Polyangia</taxon>
        <taxon>Polyangiales</taxon>
        <taxon>Polyangiaceae</taxon>
        <taxon>Chondromyces</taxon>
    </lineage>
</organism>
<feature type="region of interest" description="Disordered" evidence="1">
    <location>
        <begin position="1"/>
        <end position="43"/>
    </location>
</feature>
<gene>
    <name evidence="2" type="ORF">CAP_7573</name>
</gene>
<evidence type="ECO:0000313" key="2">
    <source>
        <dbReference type="EMBL" id="EYF01955.1"/>
    </source>
</evidence>
<name>A0A017SZC7_9BACT</name>
<evidence type="ECO:0000313" key="3">
    <source>
        <dbReference type="Proteomes" id="UP000019678"/>
    </source>
</evidence>
<evidence type="ECO:0000256" key="1">
    <source>
        <dbReference type="SAM" id="MobiDB-lite"/>
    </source>
</evidence>
<sequence>MRRGGLRQVGGRLGAGRDHGRRADAITRRKEPSPRRPSRCRRAPCHPHATCNLCGLPVPRALVRGTPSRSHVTSPPPETARSPESGHVT</sequence>
<feature type="compositionally biased region" description="Basic and acidic residues" evidence="1">
    <location>
        <begin position="15"/>
        <end position="34"/>
    </location>
</feature>
<accession>A0A017SZC7</accession>